<dbReference type="OrthoDB" id="3237545at2"/>
<dbReference type="NCBIfam" id="NF005115">
    <property type="entry name" value="PRK06547.1"/>
    <property type="match status" value="1"/>
</dbReference>
<dbReference type="Proteomes" id="UP000230161">
    <property type="component" value="Unassembled WGS sequence"/>
</dbReference>
<dbReference type="AlphaFoldDB" id="A0A2M9BZL9"/>
<evidence type="ECO:0000256" key="1">
    <source>
        <dbReference type="SAM" id="MobiDB-lite"/>
    </source>
</evidence>
<keyword evidence="2" id="KW-0418">Kinase</keyword>
<gene>
    <name evidence="2" type="ORF">CLV54_1205</name>
</gene>
<dbReference type="SUPFAM" id="SSF52540">
    <property type="entry name" value="P-loop containing nucleoside triphosphate hydrolases"/>
    <property type="match status" value="1"/>
</dbReference>
<name>A0A2M9BZL9_9MICO</name>
<dbReference type="InterPro" id="IPR027417">
    <property type="entry name" value="P-loop_NTPase"/>
</dbReference>
<accession>A0A2M9BZL9</accession>
<dbReference type="EMBL" id="PGFB01000002">
    <property type="protein sequence ID" value="PJJ63535.1"/>
    <property type="molecule type" value="Genomic_DNA"/>
</dbReference>
<sequence length="205" mass="21769">MIAAEEAAGTRSRTVPRAVSLTVLVDGPSGAGKSTLADRLVEAWPGAETPTLVRLDDIYPGWGGLAQAGRDVHDSLLLPRSRGLVGGWRRYDWAGGELAEWHTVDAAAPLIVEGCGVLTRANAGLGDIRVWIDADDVVRKERALARDAGAFDPWWDIWQEQFDEFVRLDDPRSSADIVLDGTSALDGTSPGDGGSEAGHGSTVVL</sequence>
<comment type="caution">
    <text evidence="2">The sequence shown here is derived from an EMBL/GenBank/DDBJ whole genome shotgun (WGS) entry which is preliminary data.</text>
</comment>
<dbReference type="Gene3D" id="3.40.50.300">
    <property type="entry name" value="P-loop containing nucleotide triphosphate hydrolases"/>
    <property type="match status" value="1"/>
</dbReference>
<dbReference type="GO" id="GO:0016301">
    <property type="term" value="F:kinase activity"/>
    <property type="evidence" value="ECO:0007669"/>
    <property type="project" value="UniProtKB-KW"/>
</dbReference>
<proteinExistence type="predicted"/>
<keyword evidence="2" id="KW-0808">Transferase</keyword>
<protein>
    <submittedName>
        <fullName evidence="2">Uridine kinase</fullName>
    </submittedName>
</protein>
<organism evidence="2 3">
    <name type="scientific">Compostimonas suwonensis</name>
    <dbReference type="NCBI Taxonomy" id="1048394"/>
    <lineage>
        <taxon>Bacteria</taxon>
        <taxon>Bacillati</taxon>
        <taxon>Actinomycetota</taxon>
        <taxon>Actinomycetes</taxon>
        <taxon>Micrococcales</taxon>
        <taxon>Microbacteriaceae</taxon>
        <taxon>Compostimonas</taxon>
    </lineage>
</organism>
<evidence type="ECO:0000313" key="2">
    <source>
        <dbReference type="EMBL" id="PJJ63535.1"/>
    </source>
</evidence>
<reference evidence="2 3" key="1">
    <citation type="submission" date="2017-11" db="EMBL/GenBank/DDBJ databases">
        <title>Genomic Encyclopedia of Archaeal and Bacterial Type Strains, Phase II (KMG-II): From Individual Species to Whole Genera.</title>
        <authorList>
            <person name="Goeker M."/>
        </authorList>
    </citation>
    <scope>NUCLEOTIDE SEQUENCE [LARGE SCALE GENOMIC DNA]</scope>
    <source>
        <strain evidence="2 3">DSM 25625</strain>
    </source>
</reference>
<keyword evidence="3" id="KW-1185">Reference proteome</keyword>
<feature type="region of interest" description="Disordered" evidence="1">
    <location>
        <begin position="180"/>
        <end position="205"/>
    </location>
</feature>
<evidence type="ECO:0000313" key="3">
    <source>
        <dbReference type="Proteomes" id="UP000230161"/>
    </source>
</evidence>